<proteinExistence type="predicted"/>
<dbReference type="AlphaFoldDB" id="A0A1Y3EUT4"/>
<comment type="caution">
    <text evidence="1">The sequence shown here is derived from an EMBL/GenBank/DDBJ whole genome shotgun (WGS) entry which is preliminary data.</text>
</comment>
<gene>
    <name evidence="1" type="ORF">D917_05889</name>
</gene>
<protein>
    <submittedName>
        <fullName evidence="1">Uncharacterized protein</fullName>
    </submittedName>
</protein>
<accession>A0A1Y3EUT4</accession>
<reference evidence="1 2" key="1">
    <citation type="submission" date="2015-04" db="EMBL/GenBank/DDBJ databases">
        <title>Draft genome of the roundworm Trichinella nativa.</title>
        <authorList>
            <person name="Mitreva M."/>
        </authorList>
    </citation>
    <scope>NUCLEOTIDE SEQUENCE [LARGE SCALE GENOMIC DNA]</scope>
    <source>
        <strain evidence="1 2">ISS45</strain>
    </source>
</reference>
<dbReference type="Proteomes" id="UP000243006">
    <property type="component" value="Unassembled WGS sequence"/>
</dbReference>
<organism evidence="1 2">
    <name type="scientific">Trichinella nativa</name>
    <dbReference type="NCBI Taxonomy" id="6335"/>
    <lineage>
        <taxon>Eukaryota</taxon>
        <taxon>Metazoa</taxon>
        <taxon>Ecdysozoa</taxon>
        <taxon>Nematoda</taxon>
        <taxon>Enoplea</taxon>
        <taxon>Dorylaimia</taxon>
        <taxon>Trichinellida</taxon>
        <taxon>Trichinellidae</taxon>
        <taxon>Trichinella</taxon>
    </lineage>
</organism>
<evidence type="ECO:0000313" key="2">
    <source>
        <dbReference type="Proteomes" id="UP000243006"/>
    </source>
</evidence>
<dbReference type="EMBL" id="LVZM01001845">
    <property type="protein sequence ID" value="OUC48891.1"/>
    <property type="molecule type" value="Genomic_DNA"/>
</dbReference>
<sequence length="72" mass="8100">MPATENQQYYIPVYSAANGVECIMQNIANFCMLLIICKFQISFKTLIAFSVCTSTLCSQYECTLCCLSYSRA</sequence>
<name>A0A1Y3EUT4_9BILA</name>
<evidence type="ECO:0000313" key="1">
    <source>
        <dbReference type="EMBL" id="OUC48891.1"/>
    </source>
</evidence>